<evidence type="ECO:0000313" key="2">
    <source>
        <dbReference type="EMBL" id="QJX00362.1"/>
    </source>
</evidence>
<accession>A0A6M5Z4E9</accession>
<dbReference type="AlphaFoldDB" id="A0A6M5Z4E9"/>
<protein>
    <submittedName>
        <fullName evidence="2">Mobile element protein</fullName>
    </submittedName>
</protein>
<dbReference type="Pfam" id="PF08388">
    <property type="entry name" value="GIIM"/>
    <property type="match status" value="1"/>
</dbReference>
<dbReference type="RefSeq" id="WP_227254608.1">
    <property type="nucleotide sequence ID" value="NZ_CP053452.2"/>
</dbReference>
<dbReference type="EMBL" id="CP053452">
    <property type="protein sequence ID" value="QJX00362.1"/>
    <property type="molecule type" value="Genomic_DNA"/>
</dbReference>
<evidence type="ECO:0000313" key="3">
    <source>
        <dbReference type="Proteomes" id="UP000503447"/>
    </source>
</evidence>
<keyword evidence="3" id="KW-1185">Reference proteome</keyword>
<dbReference type="Proteomes" id="UP000503447">
    <property type="component" value="Chromosome"/>
</dbReference>
<gene>
    <name evidence="2" type="ORF">FTUN_7991</name>
</gene>
<dbReference type="KEGG" id="ftj:FTUN_7991"/>
<sequence length="69" mass="7911">MARVEERKFLSYQLLSDGRLGIAPKSLERATDRIRSITRRNRGVGLERMVGELNSSLSGWVTYFRHAAM</sequence>
<proteinExistence type="predicted"/>
<name>A0A6M5Z4E9_9BACT</name>
<feature type="domain" description="Group II intron maturase-specific" evidence="1">
    <location>
        <begin position="28"/>
        <end position="67"/>
    </location>
</feature>
<reference evidence="3" key="1">
    <citation type="submission" date="2020-05" db="EMBL/GenBank/DDBJ databases">
        <title>Frigoriglobus tundricola gen. nov., sp. nov., a psychrotolerant cellulolytic planctomycete of the family Gemmataceae with two divergent copies of 16S rRNA gene.</title>
        <authorList>
            <person name="Kulichevskaya I.S."/>
            <person name="Ivanova A.A."/>
            <person name="Naumoff D.G."/>
            <person name="Beletsky A.V."/>
            <person name="Rijpstra W.I.C."/>
            <person name="Sinninghe Damste J.S."/>
            <person name="Mardanov A.V."/>
            <person name="Ravin N.V."/>
            <person name="Dedysh S.N."/>
        </authorList>
    </citation>
    <scope>NUCLEOTIDE SEQUENCE [LARGE SCALE GENOMIC DNA]</scope>
    <source>
        <strain evidence="3">PL17</strain>
    </source>
</reference>
<evidence type="ECO:0000259" key="1">
    <source>
        <dbReference type="Pfam" id="PF08388"/>
    </source>
</evidence>
<organism evidence="2 3">
    <name type="scientific">Frigoriglobus tundricola</name>
    <dbReference type="NCBI Taxonomy" id="2774151"/>
    <lineage>
        <taxon>Bacteria</taxon>
        <taxon>Pseudomonadati</taxon>
        <taxon>Planctomycetota</taxon>
        <taxon>Planctomycetia</taxon>
        <taxon>Gemmatales</taxon>
        <taxon>Gemmataceae</taxon>
        <taxon>Frigoriglobus</taxon>
    </lineage>
</organism>
<dbReference type="InterPro" id="IPR013597">
    <property type="entry name" value="Mat_intron_G2"/>
</dbReference>